<accession>A0ACC1X338</accession>
<reference evidence="1 2" key="1">
    <citation type="journal article" date="2023" name="Science">
        <title>Complex scaffold remodeling in plant triterpene biosynthesis.</title>
        <authorList>
            <person name="De La Pena R."/>
            <person name="Hodgson H."/>
            <person name="Liu J.C."/>
            <person name="Stephenson M.J."/>
            <person name="Martin A.C."/>
            <person name="Owen C."/>
            <person name="Harkess A."/>
            <person name="Leebens-Mack J."/>
            <person name="Jimenez L.E."/>
            <person name="Osbourn A."/>
            <person name="Sattely E.S."/>
        </authorList>
    </citation>
    <scope>NUCLEOTIDE SEQUENCE [LARGE SCALE GENOMIC DNA]</scope>
    <source>
        <strain evidence="2">cv. JPN11</strain>
        <tissue evidence="1">Leaf</tissue>
    </source>
</reference>
<protein>
    <submittedName>
        <fullName evidence="1">Glucomannan 4-beta-mannosyltransferase 9</fullName>
    </submittedName>
</protein>
<comment type="caution">
    <text evidence="1">The sequence shown here is derived from an EMBL/GenBank/DDBJ whole genome shotgun (WGS) entry which is preliminary data.</text>
</comment>
<gene>
    <name evidence="1" type="ORF">OWV82_021932</name>
</gene>
<name>A0ACC1X338_MELAZ</name>
<proteinExistence type="predicted"/>
<evidence type="ECO:0000313" key="1">
    <source>
        <dbReference type="EMBL" id="KAJ4705109.1"/>
    </source>
</evidence>
<organism evidence="1 2">
    <name type="scientific">Melia azedarach</name>
    <name type="common">Chinaberry tree</name>
    <dbReference type="NCBI Taxonomy" id="155640"/>
    <lineage>
        <taxon>Eukaryota</taxon>
        <taxon>Viridiplantae</taxon>
        <taxon>Streptophyta</taxon>
        <taxon>Embryophyta</taxon>
        <taxon>Tracheophyta</taxon>
        <taxon>Spermatophyta</taxon>
        <taxon>Magnoliopsida</taxon>
        <taxon>eudicotyledons</taxon>
        <taxon>Gunneridae</taxon>
        <taxon>Pentapetalae</taxon>
        <taxon>rosids</taxon>
        <taxon>malvids</taxon>
        <taxon>Sapindales</taxon>
        <taxon>Meliaceae</taxon>
        <taxon>Melia</taxon>
    </lineage>
</organism>
<sequence>MDQLATAKLLPDTFQGATDDIAVQISLLWSQIKAPLIVPLLKIAVLICLTMSVMLFIERVYMSIVIVLVKLFGRKPDKRYKWEPIKDDVELGNSAYPMVLVQIPMFNEREVYQLSIGAACGLSWPSDRIIIQVLDDSTDPTVKDLVERECQRWASKGINIKYEIRDNRKGYKAGALKEGMKRGYVKNCDFVVIFDADFQPESDFLCHTVPFLVHNPELALVQTRWKFVNADECLMTRLQEMSLDYHFTVEQEVGSSTYAFFGFNGTAGVWRIAALNEAGGWKDRTTVEDMDLAVRASLKGWKFLYLGSVQVKNELPSTFKAYRYQQHRWSCGPANLFRKMVKEIIRNNKVSLWKKVHVIYSFFFVRKIIAHILTFVFYCVILPATIVVPEVQVPKWGAVYIPAIITILNAVGTPRSLHLLVFWILFENVMSLHRTKATFIGLLEGVRVNEWIVTEKLGDALKVKSTTKAPKKLRFRIGDRIHLLELGVGAFLFMCGCYDIMFGKNLYFLYLFVQAIAFFIMGFGYVGTFVPHS</sequence>
<dbReference type="Proteomes" id="UP001164539">
    <property type="component" value="Chromosome 12"/>
</dbReference>
<keyword evidence="2" id="KW-1185">Reference proteome</keyword>
<dbReference type="EMBL" id="CM051405">
    <property type="protein sequence ID" value="KAJ4705109.1"/>
    <property type="molecule type" value="Genomic_DNA"/>
</dbReference>
<evidence type="ECO:0000313" key="2">
    <source>
        <dbReference type="Proteomes" id="UP001164539"/>
    </source>
</evidence>